<organism evidence="1">
    <name type="scientific">marine sediment metagenome</name>
    <dbReference type="NCBI Taxonomy" id="412755"/>
    <lineage>
        <taxon>unclassified sequences</taxon>
        <taxon>metagenomes</taxon>
        <taxon>ecological metagenomes</taxon>
    </lineage>
</organism>
<gene>
    <name evidence="1" type="ORF">LCGC14_0967400</name>
</gene>
<protein>
    <submittedName>
        <fullName evidence="1">Uncharacterized protein</fullName>
    </submittedName>
</protein>
<evidence type="ECO:0000313" key="1">
    <source>
        <dbReference type="EMBL" id="KKN17291.1"/>
    </source>
</evidence>
<reference evidence="1" key="1">
    <citation type="journal article" date="2015" name="Nature">
        <title>Complex archaea that bridge the gap between prokaryotes and eukaryotes.</title>
        <authorList>
            <person name="Spang A."/>
            <person name="Saw J.H."/>
            <person name="Jorgensen S.L."/>
            <person name="Zaremba-Niedzwiedzka K."/>
            <person name="Martijn J."/>
            <person name="Lind A.E."/>
            <person name="van Eijk R."/>
            <person name="Schleper C."/>
            <person name="Guy L."/>
            <person name="Ettema T.J."/>
        </authorList>
    </citation>
    <scope>NUCLEOTIDE SEQUENCE</scope>
</reference>
<sequence>MDEYITRKTARSRAEKRDNLLKTQRKQLFCWNIKLGAYFLNLSEYFDVEDKFQEPVDSHK</sequence>
<dbReference type="AlphaFoldDB" id="A0A0F9QW11"/>
<dbReference type="EMBL" id="LAZR01003537">
    <property type="protein sequence ID" value="KKN17291.1"/>
    <property type="molecule type" value="Genomic_DNA"/>
</dbReference>
<proteinExistence type="predicted"/>
<name>A0A0F9QW11_9ZZZZ</name>
<comment type="caution">
    <text evidence="1">The sequence shown here is derived from an EMBL/GenBank/DDBJ whole genome shotgun (WGS) entry which is preliminary data.</text>
</comment>
<accession>A0A0F9QW11</accession>